<dbReference type="InterPro" id="IPR036890">
    <property type="entry name" value="HATPase_C_sf"/>
</dbReference>
<dbReference type="FunFam" id="2.30.30.40:FF:000048">
    <property type="entry name" value="Chemotaxis protein CheA, putative"/>
    <property type="match status" value="1"/>
</dbReference>
<dbReference type="Gene3D" id="3.30.565.10">
    <property type="entry name" value="Histidine kinase-like ATPase, C-terminal domain"/>
    <property type="match status" value="1"/>
</dbReference>
<protein>
    <recommendedName>
        <fullName evidence="2">histidine kinase</fullName>
        <ecNumber evidence="2">2.7.13.3</ecNumber>
    </recommendedName>
</protein>
<feature type="non-terminal residue" evidence="4">
    <location>
        <position position="1"/>
    </location>
</feature>
<comment type="catalytic activity">
    <reaction evidence="1">
        <text>ATP + protein L-histidine = ADP + protein N-phospho-L-histidine.</text>
        <dbReference type="EC" id="2.7.13.3"/>
    </reaction>
</comment>
<dbReference type="SUPFAM" id="SSF50341">
    <property type="entry name" value="CheW-like"/>
    <property type="match status" value="1"/>
</dbReference>
<dbReference type="PROSITE" id="PS50851">
    <property type="entry name" value="CHEW"/>
    <property type="match status" value="1"/>
</dbReference>
<dbReference type="InterPro" id="IPR002545">
    <property type="entry name" value="CheW-lke_dom"/>
</dbReference>
<dbReference type="GO" id="GO:0007165">
    <property type="term" value="P:signal transduction"/>
    <property type="evidence" value="ECO:0007669"/>
    <property type="project" value="InterPro"/>
</dbReference>
<dbReference type="Gene3D" id="2.30.30.40">
    <property type="entry name" value="SH3 Domains"/>
    <property type="match status" value="1"/>
</dbReference>
<dbReference type="PANTHER" id="PTHR43395:SF10">
    <property type="entry name" value="CHEMOTAXIS PROTEIN CHEA"/>
    <property type="match status" value="1"/>
</dbReference>
<dbReference type="Pfam" id="PF01584">
    <property type="entry name" value="CheW"/>
    <property type="match status" value="1"/>
</dbReference>
<accession>A0A3B0X9I5</accession>
<dbReference type="InterPro" id="IPR036061">
    <property type="entry name" value="CheW-like_dom_sf"/>
</dbReference>
<keyword evidence="4" id="KW-0808">Transferase</keyword>
<keyword evidence="4" id="KW-0418">Kinase</keyword>
<dbReference type="PANTHER" id="PTHR43395">
    <property type="entry name" value="SENSOR HISTIDINE KINASE CHEA"/>
    <property type="match status" value="1"/>
</dbReference>
<proteinExistence type="predicted"/>
<gene>
    <name evidence="4" type="ORF">MNBD_GAMMA11-1536</name>
</gene>
<name>A0A3B0X9I5_9ZZZZ</name>
<evidence type="ECO:0000256" key="2">
    <source>
        <dbReference type="ARBA" id="ARBA00012438"/>
    </source>
</evidence>
<dbReference type="EMBL" id="UOFG01000018">
    <property type="protein sequence ID" value="VAW58119.1"/>
    <property type="molecule type" value="Genomic_DNA"/>
</dbReference>
<dbReference type="SUPFAM" id="SSF55874">
    <property type="entry name" value="ATPase domain of HSP90 chaperone/DNA topoisomerase II/histidine kinase"/>
    <property type="match status" value="1"/>
</dbReference>
<dbReference type="InterPro" id="IPR051315">
    <property type="entry name" value="Bact_Chemotaxis_CheA"/>
</dbReference>
<dbReference type="EC" id="2.7.13.3" evidence="2"/>
<feature type="domain" description="CheW-like" evidence="3">
    <location>
        <begin position="32"/>
        <end position="167"/>
    </location>
</feature>
<evidence type="ECO:0000259" key="3">
    <source>
        <dbReference type="PROSITE" id="PS50851"/>
    </source>
</evidence>
<dbReference type="AlphaFoldDB" id="A0A3B0X9I5"/>
<dbReference type="CDD" id="cd00731">
    <property type="entry name" value="CheA_reg"/>
    <property type="match status" value="1"/>
</dbReference>
<dbReference type="GO" id="GO:0004673">
    <property type="term" value="F:protein histidine kinase activity"/>
    <property type="evidence" value="ECO:0007669"/>
    <property type="project" value="UniProtKB-EC"/>
</dbReference>
<sequence>RNIRELGGAVEVKSTPGEGSVFTIRLPLTLAILDGQLVGIGTETYILPVISIIESLQVRTENINAVAGNAEVYRLRDEYIPIVRLYQIFGIKPVSTELESGLLVVVEAEGKKIAIYVDDLLGQQQVVIKSLETNFKKIEGLSGATILGDGTVALIIDIAGLIDLYQKDMASIVSIKGSGIAA</sequence>
<dbReference type="GO" id="GO:0006935">
    <property type="term" value="P:chemotaxis"/>
    <property type="evidence" value="ECO:0007669"/>
    <property type="project" value="InterPro"/>
</dbReference>
<organism evidence="4">
    <name type="scientific">hydrothermal vent metagenome</name>
    <dbReference type="NCBI Taxonomy" id="652676"/>
    <lineage>
        <taxon>unclassified sequences</taxon>
        <taxon>metagenomes</taxon>
        <taxon>ecological metagenomes</taxon>
    </lineage>
</organism>
<dbReference type="SMART" id="SM00260">
    <property type="entry name" value="CheW"/>
    <property type="match status" value="1"/>
</dbReference>
<reference evidence="4" key="1">
    <citation type="submission" date="2018-06" db="EMBL/GenBank/DDBJ databases">
        <authorList>
            <person name="Zhirakovskaya E."/>
        </authorList>
    </citation>
    <scope>NUCLEOTIDE SEQUENCE</scope>
</reference>
<evidence type="ECO:0000256" key="1">
    <source>
        <dbReference type="ARBA" id="ARBA00000085"/>
    </source>
</evidence>
<evidence type="ECO:0000313" key="4">
    <source>
        <dbReference type="EMBL" id="VAW58119.1"/>
    </source>
</evidence>